<dbReference type="Proteomes" id="UP000316584">
    <property type="component" value="Chromosome"/>
</dbReference>
<evidence type="ECO:0000313" key="6">
    <source>
        <dbReference type="EMBL" id="QDW65547.1"/>
    </source>
</evidence>
<evidence type="ECO:0000259" key="5">
    <source>
        <dbReference type="Pfam" id="PF02120"/>
    </source>
</evidence>
<dbReference type="InterPro" id="IPR038610">
    <property type="entry name" value="FliK-like_C_sf"/>
</dbReference>
<dbReference type="InterPro" id="IPR052563">
    <property type="entry name" value="FliK"/>
</dbReference>
<evidence type="ECO:0000256" key="3">
    <source>
        <dbReference type="ARBA" id="ARBA00022795"/>
    </source>
</evidence>
<dbReference type="Pfam" id="PF02120">
    <property type="entry name" value="Flg_hook"/>
    <property type="match status" value="1"/>
</dbReference>
<gene>
    <name evidence="6" type="ORF">FPZ22_00380</name>
</gene>
<evidence type="ECO:0000256" key="1">
    <source>
        <dbReference type="ARBA" id="ARBA00003944"/>
    </source>
</evidence>
<comment type="function">
    <text evidence="1">Controls the length of the flagellar hook.</text>
</comment>
<dbReference type="InterPro" id="IPR021136">
    <property type="entry name" value="Flagellar_hook_control-like_C"/>
</dbReference>
<keyword evidence="6" id="KW-0282">Flagellum</keyword>
<dbReference type="PANTHER" id="PTHR37533:SF2">
    <property type="entry name" value="FLAGELLAR HOOK-LENGTH CONTROL PROTEIN"/>
    <property type="match status" value="1"/>
</dbReference>
<organism evidence="6 7">
    <name type="scientific">Luteimonas granuli</name>
    <dbReference type="NCBI Taxonomy" id="1176533"/>
    <lineage>
        <taxon>Bacteria</taxon>
        <taxon>Pseudomonadati</taxon>
        <taxon>Pseudomonadota</taxon>
        <taxon>Gammaproteobacteria</taxon>
        <taxon>Lysobacterales</taxon>
        <taxon>Lysobacteraceae</taxon>
        <taxon>Luteimonas</taxon>
    </lineage>
</organism>
<proteinExistence type="inferred from homology"/>
<dbReference type="InterPro" id="IPR001635">
    <property type="entry name" value="Flag_hook_Flik"/>
</dbReference>
<dbReference type="PRINTS" id="PR01007">
    <property type="entry name" value="FLGHOOKFLIK"/>
</dbReference>
<dbReference type="KEGG" id="lug:FPZ22_00380"/>
<comment type="similarity">
    <text evidence="2">Belongs to the FliK family.</text>
</comment>
<sequence length="135" mass="14376">MRSQDFSERFGAQLQWMADQNIGHARIRVSPQELGPVEVLLRLDGDRISADFISGHAETRQALEQGLPRLRDLLGEHGFQLAHAGVGGDAPASQEHTGRPGGDAFGDAADASIAPVSAHDAAPVWVSRGLLDAYA</sequence>
<keyword evidence="3" id="KW-1005">Bacterial flagellum biogenesis</keyword>
<keyword evidence="6" id="KW-0966">Cell projection</keyword>
<reference evidence="6 7" key="1">
    <citation type="submission" date="2019-07" db="EMBL/GenBank/DDBJ databases">
        <title>Full genome sequence of Luteimonas sp. Gr-4.</title>
        <authorList>
            <person name="Im W.-T."/>
        </authorList>
    </citation>
    <scope>NUCLEOTIDE SEQUENCE [LARGE SCALE GENOMIC DNA]</scope>
    <source>
        <strain evidence="6 7">Gr-4</strain>
    </source>
</reference>
<dbReference type="GO" id="GO:0009424">
    <property type="term" value="C:bacterial-type flagellum hook"/>
    <property type="evidence" value="ECO:0007669"/>
    <property type="project" value="InterPro"/>
</dbReference>
<protein>
    <submittedName>
        <fullName evidence="6">Flagellar hook-length control protein FliK</fullName>
    </submittedName>
</protein>
<accession>A0A518N0U9</accession>
<keyword evidence="6" id="KW-0969">Cilium</keyword>
<dbReference type="GO" id="GO:0044780">
    <property type="term" value="P:bacterial-type flagellum assembly"/>
    <property type="evidence" value="ECO:0007669"/>
    <property type="project" value="InterPro"/>
</dbReference>
<dbReference type="PANTHER" id="PTHR37533">
    <property type="entry name" value="FLAGELLAR HOOK-LENGTH CONTROL PROTEIN"/>
    <property type="match status" value="1"/>
</dbReference>
<dbReference type="Gene3D" id="3.30.750.140">
    <property type="match status" value="1"/>
</dbReference>
<dbReference type="RefSeq" id="WP_144889260.1">
    <property type="nucleotide sequence ID" value="NZ_CP042218.1"/>
</dbReference>
<evidence type="ECO:0000256" key="2">
    <source>
        <dbReference type="ARBA" id="ARBA00009149"/>
    </source>
</evidence>
<name>A0A518N0U9_9GAMM</name>
<evidence type="ECO:0000313" key="7">
    <source>
        <dbReference type="Proteomes" id="UP000316584"/>
    </source>
</evidence>
<dbReference type="CDD" id="cd17470">
    <property type="entry name" value="T3SS_Flik_C"/>
    <property type="match status" value="1"/>
</dbReference>
<dbReference type="OrthoDB" id="1792985at2"/>
<evidence type="ECO:0000256" key="4">
    <source>
        <dbReference type="SAM" id="MobiDB-lite"/>
    </source>
</evidence>
<dbReference type="AlphaFoldDB" id="A0A518N0U9"/>
<keyword evidence="7" id="KW-1185">Reference proteome</keyword>
<dbReference type="EMBL" id="CP042218">
    <property type="protein sequence ID" value="QDW65547.1"/>
    <property type="molecule type" value="Genomic_DNA"/>
</dbReference>
<feature type="domain" description="Flagellar hook-length control protein-like C-terminal" evidence="5">
    <location>
        <begin position="13"/>
        <end position="91"/>
    </location>
</feature>
<feature type="region of interest" description="Disordered" evidence="4">
    <location>
        <begin position="84"/>
        <end position="103"/>
    </location>
</feature>